<evidence type="ECO:0000313" key="9">
    <source>
        <dbReference type="Proteomes" id="UP001610063"/>
    </source>
</evidence>
<dbReference type="InterPro" id="IPR027417">
    <property type="entry name" value="P-loop_NTPase"/>
</dbReference>
<comment type="caution">
    <text evidence="7">Lacks conserved residue(s) required for the propagation of feature annotation.</text>
</comment>
<comment type="similarity">
    <text evidence="7">Belongs to the shikimate kinase family.</text>
</comment>
<comment type="subunit">
    <text evidence="7">Monomer.</text>
</comment>
<dbReference type="PRINTS" id="PR01100">
    <property type="entry name" value="SHIKIMTKNASE"/>
</dbReference>
<sequence length="164" mass="18454">MKLGKIYLIGMPGSGKSYFGKQLASSVEFPFVDLDHEIEVQEDREISAIFSEKGEAHFRKVESKMLVSLSEKYPGAIISTGGGTPCFHKGMEYMKGHGITIFLEADRDLLIERIARKDHRPLMQGDVENRVDELLKARLPIYRSAHISIEHRDVDLLLAAIKAL</sequence>
<evidence type="ECO:0000313" key="8">
    <source>
        <dbReference type="EMBL" id="MFH6984507.1"/>
    </source>
</evidence>
<feature type="binding site" evidence="7">
    <location>
        <position position="82"/>
    </location>
    <ligand>
        <name>substrate</name>
    </ligand>
</feature>
<feature type="binding site" evidence="7">
    <location>
        <begin position="13"/>
        <end position="18"/>
    </location>
    <ligand>
        <name>ATP</name>
        <dbReference type="ChEBI" id="CHEBI:30616"/>
    </ligand>
</feature>
<evidence type="ECO:0000256" key="7">
    <source>
        <dbReference type="HAMAP-Rule" id="MF_00109"/>
    </source>
</evidence>
<gene>
    <name evidence="7" type="primary">aroK</name>
    <name evidence="8" type="ORF">ACHKAR_13725</name>
</gene>
<comment type="function">
    <text evidence="7">Catalyzes the specific phosphorylation of the 3-hydroxyl group of shikimic acid using ATP as a cosubstrate.</text>
</comment>
<keyword evidence="5 7" id="KW-0067">ATP-binding</keyword>
<dbReference type="PANTHER" id="PTHR21087:SF16">
    <property type="entry name" value="SHIKIMATE KINASE 1, CHLOROPLASTIC"/>
    <property type="match status" value="1"/>
</dbReference>
<proteinExistence type="inferred from homology"/>
<reference evidence="8 9" key="1">
    <citation type="journal article" date="2013" name="Int. J. Syst. Evol. Microbiol.">
        <title>Marinoscillum luteum sp. nov., isolated from marine sediment.</title>
        <authorList>
            <person name="Cha I.T."/>
            <person name="Park S.J."/>
            <person name="Kim S.J."/>
            <person name="Kim J.G."/>
            <person name="Jung M.Y."/>
            <person name="Shin K.S."/>
            <person name="Kwon K.K."/>
            <person name="Yang S.H."/>
            <person name="Seo Y.S."/>
            <person name="Rhee S.K."/>
        </authorList>
    </citation>
    <scope>NUCLEOTIDE SEQUENCE [LARGE SCALE GENOMIC DNA]</scope>
    <source>
        <strain evidence="8 9">KCTC 23939</strain>
    </source>
</reference>
<dbReference type="GO" id="GO:0016301">
    <property type="term" value="F:kinase activity"/>
    <property type="evidence" value="ECO:0007669"/>
    <property type="project" value="UniProtKB-KW"/>
</dbReference>
<evidence type="ECO:0000256" key="1">
    <source>
        <dbReference type="ARBA" id="ARBA00022605"/>
    </source>
</evidence>
<keyword evidence="1 7" id="KW-0028">Amino-acid biosynthesis</keyword>
<feature type="binding site" evidence="7">
    <location>
        <position position="35"/>
    </location>
    <ligand>
        <name>substrate</name>
    </ligand>
</feature>
<dbReference type="EMBL" id="JBIPKE010000018">
    <property type="protein sequence ID" value="MFH6984507.1"/>
    <property type="molecule type" value="Genomic_DNA"/>
</dbReference>
<comment type="cofactor">
    <cofactor evidence="7">
        <name>Mg(2+)</name>
        <dbReference type="ChEBI" id="CHEBI:18420"/>
    </cofactor>
    <text evidence="7">Binds 1 Mg(2+) ion per subunit.</text>
</comment>
<dbReference type="Pfam" id="PF01202">
    <property type="entry name" value="SKI"/>
    <property type="match status" value="1"/>
</dbReference>
<comment type="subcellular location">
    <subcellularLocation>
        <location evidence="7">Cytoplasm</location>
    </subcellularLocation>
</comment>
<keyword evidence="6 7" id="KW-0057">Aromatic amino acid biosynthesis</keyword>
<keyword evidence="7" id="KW-0479">Metal-binding</keyword>
<keyword evidence="4 7" id="KW-0418">Kinase</keyword>
<keyword evidence="2 7" id="KW-0808">Transferase</keyword>
<evidence type="ECO:0000256" key="4">
    <source>
        <dbReference type="ARBA" id="ARBA00022777"/>
    </source>
</evidence>
<feature type="binding site" evidence="7">
    <location>
        <position position="138"/>
    </location>
    <ligand>
        <name>substrate</name>
    </ligand>
</feature>
<dbReference type="PANTHER" id="PTHR21087">
    <property type="entry name" value="SHIKIMATE KINASE"/>
    <property type="match status" value="1"/>
</dbReference>
<evidence type="ECO:0000256" key="6">
    <source>
        <dbReference type="ARBA" id="ARBA00023141"/>
    </source>
</evidence>
<evidence type="ECO:0000256" key="5">
    <source>
        <dbReference type="ARBA" id="ARBA00022840"/>
    </source>
</evidence>
<keyword evidence="3 7" id="KW-0547">Nucleotide-binding</keyword>
<comment type="catalytic activity">
    <reaction evidence="7">
        <text>shikimate + ATP = 3-phosphoshikimate + ADP + H(+)</text>
        <dbReference type="Rhea" id="RHEA:13121"/>
        <dbReference type="ChEBI" id="CHEBI:15378"/>
        <dbReference type="ChEBI" id="CHEBI:30616"/>
        <dbReference type="ChEBI" id="CHEBI:36208"/>
        <dbReference type="ChEBI" id="CHEBI:145989"/>
        <dbReference type="ChEBI" id="CHEBI:456216"/>
        <dbReference type="EC" id="2.7.1.71"/>
    </reaction>
</comment>
<dbReference type="Gene3D" id="3.40.50.300">
    <property type="entry name" value="P-loop containing nucleotide triphosphate hydrolases"/>
    <property type="match status" value="1"/>
</dbReference>
<feature type="binding site" evidence="7">
    <location>
        <position position="17"/>
    </location>
    <ligand>
        <name>Mg(2+)</name>
        <dbReference type="ChEBI" id="CHEBI:18420"/>
    </ligand>
</feature>
<comment type="caution">
    <text evidence="8">The sequence shown here is derived from an EMBL/GenBank/DDBJ whole genome shotgun (WGS) entry which is preliminary data.</text>
</comment>
<dbReference type="EC" id="2.7.1.71" evidence="7"/>
<dbReference type="SUPFAM" id="SSF52540">
    <property type="entry name" value="P-loop containing nucleoside triphosphate hydrolases"/>
    <property type="match status" value="1"/>
</dbReference>
<keyword evidence="9" id="KW-1185">Reference proteome</keyword>
<dbReference type="HAMAP" id="MF_00109">
    <property type="entry name" value="Shikimate_kinase"/>
    <property type="match status" value="1"/>
</dbReference>
<name>A0ABW7NAJ3_9BACT</name>
<dbReference type="InterPro" id="IPR031322">
    <property type="entry name" value="Shikimate/glucono_kinase"/>
</dbReference>
<comment type="pathway">
    <text evidence="7">Metabolic intermediate biosynthesis; chorismate biosynthesis; chorismate from D-erythrose 4-phosphate and phosphoenolpyruvate: step 5/7.</text>
</comment>
<dbReference type="InterPro" id="IPR000623">
    <property type="entry name" value="Shikimate_kinase/TSH1"/>
</dbReference>
<keyword evidence="7" id="KW-0963">Cytoplasm</keyword>
<organism evidence="8 9">
    <name type="scientific">Marinoscillum luteum</name>
    <dbReference type="NCBI Taxonomy" id="861051"/>
    <lineage>
        <taxon>Bacteria</taxon>
        <taxon>Pseudomonadati</taxon>
        <taxon>Bacteroidota</taxon>
        <taxon>Cytophagia</taxon>
        <taxon>Cytophagales</taxon>
        <taxon>Reichenbachiellaceae</taxon>
        <taxon>Marinoscillum</taxon>
    </lineage>
</organism>
<accession>A0ABW7NAJ3</accession>
<feature type="binding site" evidence="7">
    <location>
        <position position="120"/>
    </location>
    <ligand>
        <name>ATP</name>
        <dbReference type="ChEBI" id="CHEBI:30616"/>
    </ligand>
</feature>
<evidence type="ECO:0000256" key="2">
    <source>
        <dbReference type="ARBA" id="ARBA00022679"/>
    </source>
</evidence>
<evidence type="ECO:0000256" key="3">
    <source>
        <dbReference type="ARBA" id="ARBA00022741"/>
    </source>
</evidence>
<dbReference type="RefSeq" id="WP_395417875.1">
    <property type="nucleotide sequence ID" value="NZ_JBIPKE010000018.1"/>
</dbReference>
<feature type="binding site" evidence="7">
    <location>
        <position position="59"/>
    </location>
    <ligand>
        <name>substrate</name>
    </ligand>
</feature>
<protein>
    <recommendedName>
        <fullName evidence="7">Shikimate kinase</fullName>
        <shortName evidence="7">SK</shortName>
        <ecNumber evidence="7">2.7.1.71</ecNumber>
    </recommendedName>
</protein>
<dbReference type="Proteomes" id="UP001610063">
    <property type="component" value="Unassembled WGS sequence"/>
</dbReference>
<keyword evidence="7" id="KW-0460">Magnesium</keyword>
<dbReference type="CDD" id="cd00464">
    <property type="entry name" value="SK"/>
    <property type="match status" value="1"/>
</dbReference>